<dbReference type="InterPro" id="IPR006073">
    <property type="entry name" value="GTP-bd"/>
</dbReference>
<dbReference type="HOGENOM" id="CLU_035027_0_0_6"/>
<evidence type="ECO:0000256" key="3">
    <source>
        <dbReference type="ARBA" id="ARBA00022989"/>
    </source>
</evidence>
<evidence type="ECO:0000256" key="1">
    <source>
        <dbReference type="ARBA" id="ARBA00004141"/>
    </source>
</evidence>
<dbReference type="EMBL" id="ACKY01000030">
    <property type="protein sequence ID" value="EEV89228.1"/>
    <property type="molecule type" value="Genomic_DNA"/>
</dbReference>
<protein>
    <submittedName>
        <fullName evidence="7">Putative bacteriochlorophyll 4-vinyl reductase</fullName>
    </submittedName>
</protein>
<dbReference type="NCBIfam" id="TIGR00231">
    <property type="entry name" value="small_GTP"/>
    <property type="match status" value="1"/>
</dbReference>
<keyword evidence="8" id="KW-1185">Reference proteome</keyword>
<gene>
    <name evidence="7" type="ORF">HMPREF0198_0678</name>
</gene>
<evidence type="ECO:0000313" key="8">
    <source>
        <dbReference type="Proteomes" id="UP000004870"/>
    </source>
</evidence>
<feature type="region of interest" description="Disordered" evidence="5">
    <location>
        <begin position="1"/>
        <end position="43"/>
    </location>
</feature>
<dbReference type="InterPro" id="IPR005225">
    <property type="entry name" value="Small_GTP-bd"/>
</dbReference>
<evidence type="ECO:0000256" key="2">
    <source>
        <dbReference type="ARBA" id="ARBA00022692"/>
    </source>
</evidence>
<keyword evidence="4" id="KW-0472">Membrane</keyword>
<sequence length="462" mass="49484">MTSKRGRKASSGSPSAAAKKTAKAEAHQKAAAARRAGKAEAHLKKARDSVAALLDDKRLPDDAKARLGEDYRQLQRLLDKLEQGHVHVAAYGRVSVGKSALLNALAGKEIFATSVLHGKTRHSEHTLWQTLDSGGIYLIDTPGIDEIGGKSRAELAAHVARQADAVLFVVDSDMTRDEYQALLQLHEKTQPLILVLNKADRLNEADRDTLLAHLTRRVAGIIPAQRIVAASARPDTYIQIATDAEGREHEETIQPAADVDALKTVLWKLLEADGKSYAALNASVFAGKLSERVGQEIVAARQHLAENIIRHYALIKAVGVAVNPIPAVDLLALAADATMIVHLSRTYGIDITRHQAGELVRTIALQTGYLMGTVYGIQALSSLLKGLTAGLSTVLTAGAQGGVAYYGSYVIGKAAERYFAQGASWGAGGAKPVIEEILRDLDKDTLIQEAKTSIAQYLGKKS</sequence>
<evidence type="ECO:0000313" key="7">
    <source>
        <dbReference type="EMBL" id="EEV89228.1"/>
    </source>
</evidence>
<keyword evidence="2" id="KW-0812">Transmembrane</keyword>
<comment type="subcellular location">
    <subcellularLocation>
        <location evidence="1">Membrane</location>
        <topology evidence="1">Multi-pass membrane protein</topology>
    </subcellularLocation>
</comment>
<keyword evidence="3" id="KW-1133">Transmembrane helix</keyword>
<dbReference type="STRING" id="2718.CHUV0807_1496"/>
<dbReference type="Pfam" id="PF05128">
    <property type="entry name" value="DUF697"/>
    <property type="match status" value="1"/>
</dbReference>
<dbReference type="GO" id="GO:0016020">
    <property type="term" value="C:membrane"/>
    <property type="evidence" value="ECO:0007669"/>
    <property type="project" value="UniProtKB-SubCell"/>
</dbReference>
<dbReference type="InterPro" id="IPR021147">
    <property type="entry name" value="DUF697"/>
</dbReference>
<feature type="domain" description="G" evidence="6">
    <location>
        <begin position="88"/>
        <end position="198"/>
    </location>
</feature>
<name>C8N851_CARH6</name>
<dbReference type="InterPro" id="IPR027417">
    <property type="entry name" value="P-loop_NTPase"/>
</dbReference>
<dbReference type="GeneID" id="84789696"/>
<dbReference type="GO" id="GO:0002098">
    <property type="term" value="P:tRNA wobble uridine modification"/>
    <property type="evidence" value="ECO:0007669"/>
    <property type="project" value="TreeGrafter"/>
</dbReference>
<dbReference type="Gene3D" id="3.40.50.300">
    <property type="entry name" value="P-loop containing nucleotide triphosphate hydrolases"/>
    <property type="match status" value="1"/>
</dbReference>
<dbReference type="Pfam" id="PF01926">
    <property type="entry name" value="MMR_HSR1"/>
    <property type="match status" value="1"/>
</dbReference>
<dbReference type="PANTHER" id="PTHR42714:SF6">
    <property type="entry name" value="TRANSLATION INITIATION FACTOR IF-2"/>
    <property type="match status" value="1"/>
</dbReference>
<dbReference type="GO" id="GO:0005525">
    <property type="term" value="F:GTP binding"/>
    <property type="evidence" value="ECO:0007669"/>
    <property type="project" value="InterPro"/>
</dbReference>
<evidence type="ECO:0000256" key="5">
    <source>
        <dbReference type="SAM" id="MobiDB-lite"/>
    </source>
</evidence>
<dbReference type="PANTHER" id="PTHR42714">
    <property type="entry name" value="TRNA MODIFICATION GTPASE GTPBP3"/>
    <property type="match status" value="1"/>
</dbReference>
<dbReference type="OrthoDB" id="238366at2"/>
<dbReference type="RefSeq" id="WP_004139991.1">
    <property type="nucleotide sequence ID" value="NZ_GG694025.1"/>
</dbReference>
<evidence type="ECO:0000259" key="6">
    <source>
        <dbReference type="Pfam" id="PF01926"/>
    </source>
</evidence>
<feature type="compositionally biased region" description="Low complexity" evidence="5">
    <location>
        <begin position="9"/>
        <end position="19"/>
    </location>
</feature>
<reference evidence="7 8" key="1">
    <citation type="submission" date="2009-08" db="EMBL/GenBank/DDBJ databases">
        <authorList>
            <person name="Qin X."/>
            <person name="Bachman B."/>
            <person name="Battles P."/>
            <person name="Bell A."/>
            <person name="Bess C."/>
            <person name="Bickham C."/>
            <person name="Chaboub L."/>
            <person name="Chen D."/>
            <person name="Coyle M."/>
            <person name="Deiros D.R."/>
            <person name="Dinh H."/>
            <person name="Forbes L."/>
            <person name="Fowler G."/>
            <person name="Francisco L."/>
            <person name="Fu Q."/>
            <person name="Gubbala S."/>
            <person name="Hale W."/>
            <person name="Han Y."/>
            <person name="Hemphill L."/>
            <person name="Highlander S.K."/>
            <person name="Hirani K."/>
            <person name="Hogues M."/>
            <person name="Jackson L."/>
            <person name="Jakkamsetti A."/>
            <person name="Javaid M."/>
            <person name="Jiang H."/>
            <person name="Korchina V."/>
            <person name="Kovar C."/>
            <person name="Lara F."/>
            <person name="Lee S."/>
            <person name="Mata R."/>
            <person name="Mathew T."/>
            <person name="Moen C."/>
            <person name="Morales K."/>
            <person name="Munidasa M."/>
            <person name="Nazareth L."/>
            <person name="Ngo R."/>
            <person name="Nguyen L."/>
            <person name="Okwuonu G."/>
            <person name="Ongeri F."/>
            <person name="Patil S."/>
            <person name="Petrosino J."/>
            <person name="Pham C."/>
            <person name="Pham P."/>
            <person name="Pu L.-L."/>
            <person name="Puazo M."/>
            <person name="Raj R."/>
            <person name="Reid J."/>
            <person name="Rouhana J."/>
            <person name="Saada N."/>
            <person name="Shang Y."/>
            <person name="Simmons D."/>
            <person name="Thornton R."/>
            <person name="Warren J."/>
            <person name="Weissenberger G."/>
            <person name="Zhang J."/>
            <person name="Zhang L."/>
            <person name="Zhou C."/>
            <person name="Zhu D."/>
            <person name="Muzny D."/>
            <person name="Worley K."/>
            <person name="Gibbs R."/>
        </authorList>
    </citation>
    <scope>NUCLEOTIDE SEQUENCE [LARGE SCALE GENOMIC DNA]</scope>
    <source>
        <strain evidence="8">ATCC 15826 / DSM 8339 / NCTC 10426 / 6573</strain>
    </source>
</reference>
<evidence type="ECO:0000256" key="4">
    <source>
        <dbReference type="ARBA" id="ARBA00023136"/>
    </source>
</evidence>
<dbReference type="GO" id="GO:0030488">
    <property type="term" value="P:tRNA methylation"/>
    <property type="evidence" value="ECO:0007669"/>
    <property type="project" value="TreeGrafter"/>
</dbReference>
<accession>C8N851</accession>
<dbReference type="GO" id="GO:0005737">
    <property type="term" value="C:cytoplasm"/>
    <property type="evidence" value="ECO:0007669"/>
    <property type="project" value="TreeGrafter"/>
</dbReference>
<proteinExistence type="predicted"/>
<dbReference type="CDD" id="cd00880">
    <property type="entry name" value="Era_like"/>
    <property type="match status" value="1"/>
</dbReference>
<comment type="caution">
    <text evidence="7">The sequence shown here is derived from an EMBL/GenBank/DDBJ whole genome shotgun (WGS) entry which is preliminary data.</text>
</comment>
<organism evidence="7 8">
    <name type="scientific">Cardiobacterium hominis (strain ATCC 15826 / DSM 8339 / NCTC 10426 / 6573)</name>
    <dbReference type="NCBI Taxonomy" id="638300"/>
    <lineage>
        <taxon>Bacteria</taxon>
        <taxon>Pseudomonadati</taxon>
        <taxon>Pseudomonadota</taxon>
        <taxon>Gammaproteobacteria</taxon>
        <taxon>Cardiobacteriales</taxon>
        <taxon>Cardiobacteriaceae</taxon>
        <taxon>Cardiobacterium</taxon>
    </lineage>
</organism>
<dbReference type="SUPFAM" id="SSF52540">
    <property type="entry name" value="P-loop containing nucleoside triphosphate hydrolases"/>
    <property type="match status" value="1"/>
</dbReference>
<dbReference type="AlphaFoldDB" id="C8N851"/>
<dbReference type="Proteomes" id="UP000004870">
    <property type="component" value="Unassembled WGS sequence"/>
</dbReference>